<feature type="transmembrane region" description="Helical" evidence="9">
    <location>
        <begin position="335"/>
        <end position="361"/>
    </location>
</feature>
<dbReference type="InterPro" id="IPR003593">
    <property type="entry name" value="AAA+_ATPase"/>
</dbReference>
<dbReference type="InterPro" id="IPR013525">
    <property type="entry name" value="ABC2_TM"/>
</dbReference>
<comment type="subcellular location">
    <subcellularLocation>
        <location evidence="1">Membrane</location>
        <topology evidence="1">Multi-pass membrane protein</topology>
    </subcellularLocation>
</comment>
<dbReference type="InterPro" id="IPR002018">
    <property type="entry name" value="CarbesteraseB"/>
</dbReference>
<dbReference type="SUPFAM" id="SSF53474">
    <property type="entry name" value="alpha/beta-Hydrolases"/>
    <property type="match status" value="1"/>
</dbReference>
<dbReference type="GO" id="GO:0016020">
    <property type="term" value="C:membrane"/>
    <property type="evidence" value="ECO:0007669"/>
    <property type="project" value="UniProtKB-SubCell"/>
</dbReference>
<name>A0AAD5S8E5_9FUNG</name>
<keyword evidence="4" id="KW-0547">Nucleotide-binding</keyword>
<dbReference type="Gene3D" id="3.40.50.300">
    <property type="entry name" value="P-loop containing nucleotide triphosphate hydrolases"/>
    <property type="match status" value="1"/>
</dbReference>
<dbReference type="GO" id="GO:0140359">
    <property type="term" value="F:ABC-type transporter activity"/>
    <property type="evidence" value="ECO:0007669"/>
    <property type="project" value="InterPro"/>
</dbReference>
<dbReference type="InterPro" id="IPR029058">
    <property type="entry name" value="AB_hydrolase_fold"/>
</dbReference>
<evidence type="ECO:0000313" key="12">
    <source>
        <dbReference type="Proteomes" id="UP001212841"/>
    </source>
</evidence>
<dbReference type="EMBL" id="JADGJD010000682">
    <property type="protein sequence ID" value="KAJ3049184.1"/>
    <property type="molecule type" value="Genomic_DNA"/>
</dbReference>
<feature type="transmembrane region" description="Helical" evidence="9">
    <location>
        <begin position="1121"/>
        <end position="1144"/>
    </location>
</feature>
<keyword evidence="5" id="KW-0067">ATP-binding</keyword>
<feature type="transmembrane region" description="Helical" evidence="9">
    <location>
        <begin position="895"/>
        <end position="913"/>
    </location>
</feature>
<comment type="caution">
    <text evidence="11">The sequence shown here is derived from an EMBL/GenBank/DDBJ whole genome shotgun (WGS) entry which is preliminary data.</text>
</comment>
<keyword evidence="3 9" id="KW-0812">Transmembrane</keyword>
<evidence type="ECO:0000256" key="2">
    <source>
        <dbReference type="ARBA" id="ARBA00022448"/>
    </source>
</evidence>
<dbReference type="InterPro" id="IPR003439">
    <property type="entry name" value="ABC_transporter-like_ATP-bd"/>
</dbReference>
<feature type="transmembrane region" description="Helical" evidence="9">
    <location>
        <begin position="974"/>
        <end position="996"/>
    </location>
</feature>
<dbReference type="SMART" id="SM00382">
    <property type="entry name" value="AAA"/>
    <property type="match status" value="1"/>
</dbReference>
<dbReference type="InterPro" id="IPR050352">
    <property type="entry name" value="ABCG_transporters"/>
</dbReference>
<evidence type="ECO:0000256" key="1">
    <source>
        <dbReference type="ARBA" id="ARBA00004141"/>
    </source>
</evidence>
<keyword evidence="6 9" id="KW-1133">Transmembrane helix</keyword>
<dbReference type="Proteomes" id="UP001212841">
    <property type="component" value="Unassembled WGS sequence"/>
</dbReference>
<reference evidence="11" key="1">
    <citation type="submission" date="2020-05" db="EMBL/GenBank/DDBJ databases">
        <title>Phylogenomic resolution of chytrid fungi.</title>
        <authorList>
            <person name="Stajich J.E."/>
            <person name="Amses K."/>
            <person name="Simmons R."/>
            <person name="Seto K."/>
            <person name="Myers J."/>
            <person name="Bonds A."/>
            <person name="Quandt C.A."/>
            <person name="Barry K."/>
            <person name="Liu P."/>
            <person name="Grigoriev I."/>
            <person name="Longcore J.E."/>
            <person name="James T.Y."/>
        </authorList>
    </citation>
    <scope>NUCLEOTIDE SEQUENCE</scope>
    <source>
        <strain evidence="11">JEL0318</strain>
    </source>
</reference>
<feature type="domain" description="ABC transporter" evidence="10">
    <location>
        <begin position="416"/>
        <end position="664"/>
    </location>
</feature>
<dbReference type="InterPro" id="IPR027417">
    <property type="entry name" value="P-loop_NTPase"/>
</dbReference>
<evidence type="ECO:0000256" key="4">
    <source>
        <dbReference type="ARBA" id="ARBA00022741"/>
    </source>
</evidence>
<dbReference type="Pfam" id="PF00135">
    <property type="entry name" value="COesterase"/>
    <property type="match status" value="1"/>
</dbReference>
<dbReference type="PROSITE" id="PS50893">
    <property type="entry name" value="ABC_TRANSPORTER_2"/>
    <property type="match status" value="1"/>
</dbReference>
<evidence type="ECO:0000256" key="5">
    <source>
        <dbReference type="ARBA" id="ARBA00022840"/>
    </source>
</evidence>
<evidence type="ECO:0000256" key="3">
    <source>
        <dbReference type="ARBA" id="ARBA00022692"/>
    </source>
</evidence>
<dbReference type="Pfam" id="PF01061">
    <property type="entry name" value="ABC2_membrane"/>
    <property type="match status" value="1"/>
</dbReference>
<evidence type="ECO:0000256" key="9">
    <source>
        <dbReference type="SAM" id="Phobius"/>
    </source>
</evidence>
<evidence type="ECO:0000256" key="8">
    <source>
        <dbReference type="SAM" id="MobiDB-lite"/>
    </source>
</evidence>
<feature type="region of interest" description="Disordered" evidence="8">
    <location>
        <begin position="667"/>
        <end position="694"/>
    </location>
</feature>
<evidence type="ECO:0000259" key="10">
    <source>
        <dbReference type="PROSITE" id="PS50893"/>
    </source>
</evidence>
<dbReference type="Gene3D" id="3.40.50.1820">
    <property type="entry name" value="alpha/beta hydrolase"/>
    <property type="match status" value="1"/>
</dbReference>
<evidence type="ECO:0000256" key="7">
    <source>
        <dbReference type="ARBA" id="ARBA00023136"/>
    </source>
</evidence>
<dbReference type="Pfam" id="PF00005">
    <property type="entry name" value="ABC_tran"/>
    <property type="match status" value="1"/>
</dbReference>
<dbReference type="PANTHER" id="PTHR48041">
    <property type="entry name" value="ABC TRANSPORTER G FAMILY MEMBER 28"/>
    <property type="match status" value="1"/>
</dbReference>
<keyword evidence="7 9" id="KW-0472">Membrane</keyword>
<dbReference type="PANTHER" id="PTHR48041:SF91">
    <property type="entry name" value="ABC TRANSPORTER G FAMILY MEMBER 28"/>
    <property type="match status" value="1"/>
</dbReference>
<gene>
    <name evidence="11" type="ORF">HK097_009797</name>
</gene>
<protein>
    <recommendedName>
        <fullName evidence="10">ABC transporter domain-containing protein</fullName>
    </recommendedName>
</protein>
<evidence type="ECO:0000313" key="11">
    <source>
        <dbReference type="EMBL" id="KAJ3049184.1"/>
    </source>
</evidence>
<dbReference type="InterPro" id="IPR017871">
    <property type="entry name" value="ABC_transporter-like_CS"/>
</dbReference>
<sequence length="1174" mass="129919">MIVMSLPGIALTTKERGVRNAKQFAGVAGCADRGAECLKAKSMREILTAVEHDDYGGGAVAADSFKTMLPVVDGTDVVDSPWNIMQNPFHMQGIQVMLGGMSNETSFMIEAVHKGELHAPNFNVITDAMFGRATRAARNVYNTEEHGFLGDRQPYLTDMTSDWLFHCPLRQVVNTATTFASSPVVWQYVIEAPWTGGVEDAVGLVCGQQACHSTDVTMVFWKAADEPTAAVTSQFRGYMRSFMQANITNINVLSSNGATSPSWPTYSLDSHHLMRFPNPAKLQYPLPYIPVVEPSHPRDKYCNYWDDNGYDHSPDPAHPKIITATPVDNPNISDALLGALFVFFLLAIGLQVFLLILGYCLKNTMGKFFAAVEKEAADEAQMFRKERNLRALESGGSGPPGIVITDTDHRPTPITLECRKLEYRVADRDDGKLLVSDLSFECPPGTMTALMGSSGAGKTTLLSLMNRRLDSPRAQQQILIGGRPLTKISARRFRYITGFVAQYDAPYYGLTPREALMYNAMLELPASMTRAAKARRVNSILKELNLLVCADVVMCRPEENRGGISGGQMRRLSIAVALLRRPSVLFLDEPTSGLDAKSSLDVARVLQRLAKNGYTIICSIHQPRKEMYHMFSQILVLIHGRMLFAGPPALSIRHFVNLKKKLVPKLAKSPNSDALPNGEERPSAEDDERDAEGNPADLVLDVAGAIKRDDVEEAVSHFKPMGRHSEMMSINTGLGSLYMNRRSRRNVPSLDSRLTFNLPTFASSPTISIPDFNASSTTLNLDADRPGLRREFSEDTLFGDLGMPQHNINPTPTSATFGALPPTPSMEIPAPEDRLASPLAAAAESPANITTLKDLADPTRARKTVNNTAGFFDIFRQIFIINARWWRKRPLIRKINMTIVSLCGIWFMALVQRRSGSDAIALMMQTKGLALACIGLPALKNIGISFDFYEDFDIYLFDLQNGTTSPTIFFLHRLIYETAISTFEALICGLFNYLILGCTPEVTRIFSAVAIFVLYYNTTTGIFTLIYSSPAGRPEARSISFIVQGILALCSGIWIKKGDSSVYDVVAWLQYINPAYWATAQLVRINASGKGDCLVTEDGICKAAVGDGIVEQARADWIHPWTAVAALLAIWIAVRFIQWVNLFLQSRWGRIKMWIGYKWETRKTKKAEVETLQT</sequence>
<proteinExistence type="predicted"/>
<evidence type="ECO:0000256" key="6">
    <source>
        <dbReference type="ARBA" id="ARBA00022989"/>
    </source>
</evidence>
<dbReference type="AlphaFoldDB" id="A0AAD5S8E5"/>
<dbReference type="GO" id="GO:0005524">
    <property type="term" value="F:ATP binding"/>
    <property type="evidence" value="ECO:0007669"/>
    <property type="project" value="UniProtKB-KW"/>
</dbReference>
<dbReference type="PROSITE" id="PS00211">
    <property type="entry name" value="ABC_TRANSPORTER_1"/>
    <property type="match status" value="1"/>
</dbReference>
<dbReference type="SUPFAM" id="SSF52540">
    <property type="entry name" value="P-loop containing nucleoside triphosphate hydrolases"/>
    <property type="match status" value="1"/>
</dbReference>
<keyword evidence="2" id="KW-0813">Transport</keyword>
<feature type="transmembrane region" description="Helical" evidence="9">
    <location>
        <begin position="1002"/>
        <end position="1027"/>
    </location>
</feature>
<dbReference type="GO" id="GO:0016887">
    <property type="term" value="F:ATP hydrolysis activity"/>
    <property type="evidence" value="ECO:0007669"/>
    <property type="project" value="InterPro"/>
</dbReference>
<accession>A0AAD5S8E5</accession>
<keyword evidence="12" id="KW-1185">Reference proteome</keyword>
<organism evidence="11 12">
    <name type="scientific">Rhizophlyctis rosea</name>
    <dbReference type="NCBI Taxonomy" id="64517"/>
    <lineage>
        <taxon>Eukaryota</taxon>
        <taxon>Fungi</taxon>
        <taxon>Fungi incertae sedis</taxon>
        <taxon>Chytridiomycota</taxon>
        <taxon>Chytridiomycota incertae sedis</taxon>
        <taxon>Chytridiomycetes</taxon>
        <taxon>Rhizophlyctidales</taxon>
        <taxon>Rhizophlyctidaceae</taxon>
        <taxon>Rhizophlyctis</taxon>
    </lineage>
</organism>